<gene>
    <name evidence="6" type="ORF">A0O21_09510</name>
</gene>
<comment type="catalytic activity">
    <reaction evidence="1">
        <text>3',3'-c-di-AMP + H2O = 5'-O-phosphonoadenylyl-(3'-&gt;5')-adenosine + H(+)</text>
        <dbReference type="Rhea" id="RHEA:54420"/>
        <dbReference type="ChEBI" id="CHEBI:15377"/>
        <dbReference type="ChEBI" id="CHEBI:15378"/>
        <dbReference type="ChEBI" id="CHEBI:71500"/>
        <dbReference type="ChEBI" id="CHEBI:138171"/>
    </reaction>
</comment>
<feature type="binding site" evidence="2">
    <location>
        <position position="350"/>
    </location>
    <ligand>
        <name>Mn(2+)</name>
        <dbReference type="ChEBI" id="CHEBI:29035"/>
        <label>1</label>
    </ligand>
</feature>
<feature type="binding site" evidence="2">
    <location>
        <position position="419"/>
    </location>
    <ligand>
        <name>Mn(2+)</name>
        <dbReference type="ChEBI" id="CHEBI:29035"/>
        <label>2</label>
    </ligand>
</feature>
<keyword evidence="3" id="KW-1133">Transmembrane helix</keyword>
<dbReference type="OrthoDB" id="9759476at2"/>
<feature type="binding site" evidence="2">
    <location>
        <position position="346"/>
    </location>
    <ligand>
        <name>Mn(2+)</name>
        <dbReference type="ChEBI" id="CHEBI:29035"/>
        <label>1</label>
    </ligand>
</feature>
<evidence type="ECO:0000256" key="2">
    <source>
        <dbReference type="PIRSR" id="PIRSR026583-50"/>
    </source>
</evidence>
<evidence type="ECO:0000256" key="3">
    <source>
        <dbReference type="SAM" id="Phobius"/>
    </source>
</evidence>
<feature type="transmembrane region" description="Helical" evidence="3">
    <location>
        <begin position="33"/>
        <end position="52"/>
    </location>
</feature>
<dbReference type="EMBL" id="CP014699">
    <property type="protein sequence ID" value="AND80215.1"/>
    <property type="molecule type" value="Genomic_DNA"/>
</dbReference>
<dbReference type="EC" id="3.1.4.-" evidence="1"/>
<feature type="transmembrane region" description="Helical" evidence="3">
    <location>
        <begin position="6"/>
        <end position="26"/>
    </location>
</feature>
<keyword evidence="3" id="KW-0812">Transmembrane</keyword>
<dbReference type="GO" id="GO:0106409">
    <property type="term" value="F:cyclic-di-AMP phosphodiesterase activity"/>
    <property type="evidence" value="ECO:0007669"/>
    <property type="project" value="RHEA"/>
</dbReference>
<dbReference type="PANTHER" id="PTHR47618">
    <property type="entry name" value="BIFUNCTIONAL OLIGORIBONUCLEASE AND PAP PHOSPHATASE NRNA"/>
    <property type="match status" value="1"/>
</dbReference>
<proteinExistence type="inferred from homology"/>
<dbReference type="InterPro" id="IPR051319">
    <property type="entry name" value="Oligoribo/pAp-PDE_c-di-AMP_PDE"/>
</dbReference>
<comment type="subcellular location">
    <subcellularLocation>
        <location evidence="1">Cell membrane</location>
    </subcellularLocation>
</comment>
<dbReference type="KEGG" id="spat:A0O21_09510"/>
<dbReference type="PIRSF" id="PIRSF026583">
    <property type="entry name" value="YybT"/>
    <property type="match status" value="1"/>
</dbReference>
<keyword evidence="1" id="KW-0378">Hydrolase</keyword>
<keyword evidence="1" id="KW-1003">Cell membrane</keyword>
<feature type="domain" description="DDH" evidence="4">
    <location>
        <begin position="341"/>
        <end position="495"/>
    </location>
</feature>
<feature type="binding site" evidence="2">
    <location>
        <position position="443"/>
    </location>
    <ligand>
        <name>Mn(2+)</name>
        <dbReference type="ChEBI" id="CHEBI:29035"/>
        <label>2</label>
    </ligand>
</feature>
<dbReference type="AlphaFoldDB" id="A0A172Q9Z0"/>
<dbReference type="InterPro" id="IPR038763">
    <property type="entry name" value="DHH_sf"/>
</dbReference>
<comment type="function">
    <text evidence="1">Has phosphodiesterase (PDE) activity against cyclic-di-AMP (c-di-AMP).</text>
</comment>
<keyword evidence="1 3" id="KW-0472">Membrane</keyword>
<feature type="binding site" evidence="2">
    <location>
        <position position="419"/>
    </location>
    <ligand>
        <name>Mn(2+)</name>
        <dbReference type="ChEBI" id="CHEBI:29035"/>
        <label>1</label>
    </ligand>
</feature>
<keyword evidence="7" id="KW-1185">Reference proteome</keyword>
<evidence type="ECO:0000259" key="5">
    <source>
        <dbReference type="Pfam" id="PF02272"/>
    </source>
</evidence>
<protein>
    <recommendedName>
        <fullName evidence="1">Cyclic-di-AMP phosphodiesterase</fullName>
        <ecNumber evidence="1">3.1.4.-</ecNumber>
    </recommendedName>
</protein>
<evidence type="ECO:0000259" key="4">
    <source>
        <dbReference type="Pfam" id="PF01368"/>
    </source>
</evidence>
<organism evidence="6 7">
    <name type="scientific">Streptococcus pantholopis</name>
    <dbReference type="NCBI Taxonomy" id="1811193"/>
    <lineage>
        <taxon>Bacteria</taxon>
        <taxon>Bacillati</taxon>
        <taxon>Bacillota</taxon>
        <taxon>Bacilli</taxon>
        <taxon>Lactobacillales</taxon>
        <taxon>Streptococcaceae</taxon>
        <taxon>Streptococcus</taxon>
    </lineage>
</organism>
<name>A0A172Q9Z0_9STRE</name>
<dbReference type="GO" id="GO:0005886">
    <property type="term" value="C:plasma membrane"/>
    <property type="evidence" value="ECO:0007669"/>
    <property type="project" value="UniProtKB-SubCell"/>
</dbReference>
<dbReference type="Pfam" id="PF02272">
    <property type="entry name" value="DHHA1"/>
    <property type="match status" value="1"/>
</dbReference>
<dbReference type="Pfam" id="PF01368">
    <property type="entry name" value="DHH"/>
    <property type="match status" value="1"/>
</dbReference>
<comment type="similarity">
    <text evidence="1">Belongs to the GdpP/PdeA phosphodiesterase family.</text>
</comment>
<evidence type="ECO:0000313" key="7">
    <source>
        <dbReference type="Proteomes" id="UP000077317"/>
    </source>
</evidence>
<dbReference type="GO" id="GO:0016787">
    <property type="term" value="F:hydrolase activity"/>
    <property type="evidence" value="ECO:0007669"/>
    <property type="project" value="UniProtKB-UniRule"/>
</dbReference>
<dbReference type="STRING" id="1811193.A0O21_09510"/>
<dbReference type="InterPro" id="IPR003156">
    <property type="entry name" value="DHHA1_dom"/>
</dbReference>
<feature type="domain" description="DHHA1" evidence="5">
    <location>
        <begin position="564"/>
        <end position="650"/>
    </location>
</feature>
<dbReference type="SUPFAM" id="SSF64182">
    <property type="entry name" value="DHH phosphoesterases"/>
    <property type="match status" value="1"/>
</dbReference>
<dbReference type="GO" id="GO:0046872">
    <property type="term" value="F:metal ion binding"/>
    <property type="evidence" value="ECO:0007669"/>
    <property type="project" value="UniProtKB-KW"/>
</dbReference>
<evidence type="ECO:0000313" key="6">
    <source>
        <dbReference type="EMBL" id="AND80215.1"/>
    </source>
</evidence>
<dbReference type="Proteomes" id="UP000077317">
    <property type="component" value="Chromosome"/>
</dbReference>
<evidence type="ECO:0000256" key="1">
    <source>
        <dbReference type="PIRNR" id="PIRNR026583"/>
    </source>
</evidence>
<feature type="binding site" evidence="2">
    <location>
        <position position="352"/>
    </location>
    <ligand>
        <name>Mn(2+)</name>
        <dbReference type="ChEBI" id="CHEBI:29035"/>
        <label>2</label>
    </ligand>
</feature>
<dbReference type="PANTHER" id="PTHR47618:SF2">
    <property type="entry name" value="CYCLIC-DI-AMP PHOSPHODIESTERASE GDPP"/>
    <property type="match status" value="1"/>
</dbReference>
<dbReference type="RefSeq" id="WP_067064625.1">
    <property type="nucleotide sequence ID" value="NZ_CP014699.1"/>
</dbReference>
<feature type="binding site" evidence="2">
    <location>
        <position position="498"/>
    </location>
    <ligand>
        <name>Mn(2+)</name>
        <dbReference type="ChEBI" id="CHEBI:29035"/>
        <label>2</label>
    </ligand>
</feature>
<dbReference type="InterPro" id="IPR001667">
    <property type="entry name" value="DDH_dom"/>
</dbReference>
<sequence length="658" mass="73712">MRRFRFATIHLIMIGLILFGILAICVRLFQSQTAVLTAIFLTLVFVVALLYYQKETYEISELEQIELLNDQTELNLKNLLEQMPVGVIQFDLTSNEVVWFNPYAELIFTTENGDFEYQFVKEVISNKRNGSASQSFEKSGNKYSTYLDESIGIFYFFDASMGNRQLGDVSLLRPVIGIISIDNYDDVTDDLSDADVSQINSFIANFISNFTQEKSIFYRRVDMDRFYFFTDYSVLSDLMAAKFSVLEAFRKEAQERQLPLTLSMGISYGDSEHDKIGQVALQNLNIALVRGGDQIVIRENDDQKQPMYFGGGSVSTVKRSRTRTRAMMTAISDRLKTVDSVFIVGHKHLDMDALGSAVGMQFFASNITGNAYTVYDPFDMNPDISRAVARLQSEGTSQLVSIEQALDMLTPHSLLIMVDHSKLSLTLSKELYVQFKDVIVVDHHRRDEDFPDNAILSFVESGASSASELVTELIQFQNAQKRLNKIQASVLMAGIMLDTKNFSTRVTSRTFDVASYLRTLGSDSAEIQNISAIDFEEYRMINELILRGEKVGDHILLATGSDQAAYTNIIASKAADLLLSMAGIEATFVITRNTAQVTSISARSKNQINVQRIMESLGGGGHFNLAACQLPDLTVSQAREQLLEVLDNELVDKEAGEE</sequence>
<dbReference type="InterPro" id="IPR014528">
    <property type="entry name" value="GdpP/PdeA"/>
</dbReference>
<keyword evidence="2" id="KW-0464">Manganese</keyword>
<reference evidence="6 7" key="1">
    <citation type="journal article" date="2016" name="Int. J. Syst. Evol. Microbiol.">
        <title>Streptococcuspantholopis sp. nov., isolated from faeces of the Tibetan antelope (Pantholops hodgsonii).</title>
        <authorList>
            <person name="Bai X."/>
            <person name="Xiong Y."/>
            <person name="Lu S."/>
            <person name="Jin D."/>
            <person name="Lai X."/>
            <person name="Yang J."/>
            <person name="Niu L."/>
            <person name="Hu S."/>
            <person name="Meng X."/>
            <person name="Pu J."/>
            <person name="Ye C."/>
            <person name="Xu J."/>
        </authorList>
    </citation>
    <scope>NUCLEOTIDE SEQUENCE [LARGE SCALE GENOMIC DNA]</scope>
    <source>
        <strain evidence="6 7">TA 26</strain>
    </source>
</reference>
<dbReference type="Gene3D" id="3.90.1640.10">
    <property type="entry name" value="inorganic pyrophosphatase (n-terminal core)"/>
    <property type="match status" value="1"/>
</dbReference>
<comment type="cofactor">
    <cofactor evidence="2">
        <name>Mn(2+)</name>
        <dbReference type="ChEBI" id="CHEBI:29035"/>
    </cofactor>
    <text evidence="2">For phosphodiesterase activity, probably binds 2 Mn(2+) per subunit.</text>
</comment>
<dbReference type="Gene3D" id="3.30.450.20">
    <property type="entry name" value="PAS domain"/>
    <property type="match status" value="1"/>
</dbReference>
<dbReference type="Pfam" id="PF24898">
    <property type="entry name" value="GGDEF_GdpP"/>
    <property type="match status" value="1"/>
</dbReference>
<keyword evidence="2" id="KW-0479">Metal-binding</keyword>
<reference evidence="7" key="2">
    <citation type="submission" date="2016-03" db="EMBL/GenBank/DDBJ databases">
        <title>Streptococcus antelopensis sp. nov., isolated from the feces of the Tibetan antelope (Pantholops hodgsonii) in Hoh Xil National Nature Reserve, Qinghai, China.</title>
        <authorList>
            <person name="Bai X."/>
        </authorList>
    </citation>
    <scope>NUCLEOTIDE SEQUENCE [LARGE SCALE GENOMIC DNA]</scope>
    <source>
        <strain evidence="7">TA 26</strain>
    </source>
</reference>
<dbReference type="Gene3D" id="3.10.310.30">
    <property type="match status" value="1"/>
</dbReference>
<accession>A0A172Q9Z0</accession>
<dbReference type="GO" id="GO:0003676">
    <property type="term" value="F:nucleic acid binding"/>
    <property type="evidence" value="ECO:0007669"/>
    <property type="project" value="UniProtKB-UniRule"/>
</dbReference>